<organism evidence="1">
    <name type="scientific">metagenome</name>
    <dbReference type="NCBI Taxonomy" id="256318"/>
    <lineage>
        <taxon>unclassified sequences</taxon>
        <taxon>metagenomes</taxon>
    </lineage>
</organism>
<evidence type="ECO:0008006" key="2">
    <source>
        <dbReference type="Google" id="ProtNLM"/>
    </source>
</evidence>
<reference evidence="1" key="1">
    <citation type="submission" date="2018-07" db="EMBL/GenBank/DDBJ databases">
        <authorList>
            <person name="Quirk P.G."/>
            <person name="Krulwich T.A."/>
        </authorList>
    </citation>
    <scope>NUCLEOTIDE SEQUENCE</scope>
</reference>
<dbReference type="Gene3D" id="2.60.120.620">
    <property type="entry name" value="q2cbj1_9rhob like domain"/>
    <property type="match status" value="1"/>
</dbReference>
<accession>A0A380TD17</accession>
<sequence length="239" mass="27454">MTSEPNAVAMIVERLVGQIAAAPVDPAPSDNIYIEQAFSDEVYHEILARMPPDDAMDFLPHRDIVRDDRTSTRRFLTLSHETIERLPPNDRIFWRTMHAAFTDVRLTAAIMQKFGSTLRVRFGETLPALSPEPMMYRDYPGYFISPHPDALSKIATLQFYLPPDSSQAHLGTTFHRREGGTFVDLKTNRFLPNTAYAFVRTEESWHSVKQLGREESIRNTIALTYFLEGQEYRNPTRSM</sequence>
<gene>
    <name evidence="1" type="ORF">DF3PB_230010</name>
</gene>
<name>A0A380TD17_9ZZZZ</name>
<protein>
    <recommendedName>
        <fullName evidence="2">Prolyl 4-hydroxylase alpha subunit Fe(2+) 2OG dioxygenase domain-containing protein</fullName>
    </recommendedName>
</protein>
<dbReference type="EMBL" id="UIDG01000146">
    <property type="protein sequence ID" value="SUS06008.1"/>
    <property type="molecule type" value="Genomic_DNA"/>
</dbReference>
<proteinExistence type="predicted"/>
<evidence type="ECO:0000313" key="1">
    <source>
        <dbReference type="EMBL" id="SUS06008.1"/>
    </source>
</evidence>
<dbReference type="AlphaFoldDB" id="A0A380TD17"/>